<feature type="transmembrane region" description="Helical" evidence="8">
    <location>
        <begin position="393"/>
        <end position="414"/>
    </location>
</feature>
<dbReference type="AlphaFoldDB" id="A0A328VPA1"/>
<evidence type="ECO:0000256" key="1">
    <source>
        <dbReference type="ARBA" id="ARBA00004651"/>
    </source>
</evidence>
<dbReference type="GO" id="GO:0005886">
    <property type="term" value="C:plasma membrane"/>
    <property type="evidence" value="ECO:0007669"/>
    <property type="project" value="UniProtKB-SubCell"/>
</dbReference>
<dbReference type="GO" id="GO:0009103">
    <property type="term" value="P:lipopolysaccharide biosynthetic process"/>
    <property type="evidence" value="ECO:0007669"/>
    <property type="project" value="UniProtKB-ARBA"/>
</dbReference>
<evidence type="ECO:0000256" key="4">
    <source>
        <dbReference type="ARBA" id="ARBA00022679"/>
    </source>
</evidence>
<evidence type="ECO:0000256" key="8">
    <source>
        <dbReference type="SAM" id="Phobius"/>
    </source>
</evidence>
<dbReference type="PANTHER" id="PTHR33908:SF11">
    <property type="entry name" value="MEMBRANE PROTEIN"/>
    <property type="match status" value="1"/>
</dbReference>
<accession>A0A328VPA1</accession>
<dbReference type="GO" id="GO:0016763">
    <property type="term" value="F:pentosyltransferase activity"/>
    <property type="evidence" value="ECO:0007669"/>
    <property type="project" value="TreeGrafter"/>
</dbReference>
<sequence>MEDTCFSHPKSFSRTSTTESISIANPSDKRTGYSLIESLSLYRPLLRGEGARVTLLALVALALGLYHLGTPSLWFDELLSVSRASQPLPTLWHIITTSQPNMMLYYLLLHVWLRLTALMGFLPTEAIVRLPSAWCAAVAVALVYLLARRFFSPFLACCAALLYLVSNLQLFYAQDARAYGLQLLLLTLGWYALLTTLQRPERWRRWLLCYVVAMTLAVYTHFFSLLILCAQGIALLGLLVLPTPWRTPTRHLLGPLALSLATITLLVTPMLILSRVGAQTEWIPIPGPRDLLHLFQTFADHGRVYLALLITLSLLGLGIGVTSLSGRGQALLLRLALLFRSSSGQRAAQARQQVQDDQQLAAFGFVLLCWLLIPTVLSYAITQVSIHLFLDRYLVSVLAAFFLLAVAGLSMLPWRLLRTALALLLLALALYHMPYYYAHAEQESWRPAALWVAAHYQEGDGLVCYDNGQGCALAFEYYFSLTPTLAHFDSDSPGAFHWVDYDLLPYNVARVTLGTDKASQATDPSALAAYARHHARLFYVAARLPDAAAVQRAQASVAWLSTHYHLLASFATSTAHVYLFETASQGARCVTTRQLTSNWP</sequence>
<feature type="transmembrane region" description="Helical" evidence="8">
    <location>
        <begin position="207"/>
        <end position="240"/>
    </location>
</feature>
<evidence type="ECO:0000256" key="2">
    <source>
        <dbReference type="ARBA" id="ARBA00022475"/>
    </source>
</evidence>
<feature type="transmembrane region" description="Helical" evidence="8">
    <location>
        <begin position="420"/>
        <end position="438"/>
    </location>
</feature>
<feature type="transmembrane region" description="Helical" evidence="8">
    <location>
        <begin position="128"/>
        <end position="147"/>
    </location>
</feature>
<keyword evidence="4" id="KW-0808">Transferase</keyword>
<reference evidence="10 11" key="1">
    <citation type="submission" date="2016-08" db="EMBL/GenBank/DDBJ databases">
        <title>Analysis of Carbohydrate Active Enzymes in Thermogemmatispora T81 Reveals Carbohydrate Degradation Ability.</title>
        <authorList>
            <person name="Tomazini A."/>
            <person name="Lal S."/>
            <person name="Stott M."/>
            <person name="Henrissat B."/>
            <person name="Polikarpov I."/>
            <person name="Sparling R."/>
            <person name="Levin D.B."/>
        </authorList>
    </citation>
    <scope>NUCLEOTIDE SEQUENCE [LARGE SCALE GENOMIC DNA]</scope>
    <source>
        <strain evidence="10 11">T81</strain>
    </source>
</reference>
<name>A0A328VPA1_9CHLR</name>
<evidence type="ECO:0000313" key="10">
    <source>
        <dbReference type="EMBL" id="RAQ98022.1"/>
    </source>
</evidence>
<evidence type="ECO:0000256" key="3">
    <source>
        <dbReference type="ARBA" id="ARBA00022676"/>
    </source>
</evidence>
<organism evidence="10 11">
    <name type="scientific">Thermogemmatispora tikiterensis</name>
    <dbReference type="NCBI Taxonomy" id="1825093"/>
    <lineage>
        <taxon>Bacteria</taxon>
        <taxon>Bacillati</taxon>
        <taxon>Chloroflexota</taxon>
        <taxon>Ktedonobacteria</taxon>
        <taxon>Thermogemmatisporales</taxon>
        <taxon>Thermogemmatisporaceae</taxon>
        <taxon>Thermogemmatispora</taxon>
    </lineage>
</organism>
<protein>
    <recommendedName>
        <fullName evidence="9">Glycosyltransferase RgtA/B/C/D-like domain-containing protein</fullName>
    </recommendedName>
</protein>
<keyword evidence="7 8" id="KW-0472">Membrane</keyword>
<proteinExistence type="predicted"/>
<dbReference type="EMBL" id="MCIF01000002">
    <property type="protein sequence ID" value="RAQ98022.1"/>
    <property type="molecule type" value="Genomic_DNA"/>
</dbReference>
<feature type="domain" description="Glycosyltransferase RgtA/B/C/D-like" evidence="9">
    <location>
        <begin position="116"/>
        <end position="261"/>
    </location>
</feature>
<dbReference type="RefSeq" id="WP_112432929.1">
    <property type="nucleotide sequence ID" value="NZ_MCIF01000002.1"/>
</dbReference>
<keyword evidence="2" id="KW-1003">Cell membrane</keyword>
<keyword evidence="3" id="KW-0328">Glycosyltransferase</keyword>
<evidence type="ECO:0000256" key="5">
    <source>
        <dbReference type="ARBA" id="ARBA00022692"/>
    </source>
</evidence>
<evidence type="ECO:0000256" key="6">
    <source>
        <dbReference type="ARBA" id="ARBA00022989"/>
    </source>
</evidence>
<dbReference type="Proteomes" id="UP000248706">
    <property type="component" value="Unassembled WGS sequence"/>
</dbReference>
<comment type="subcellular location">
    <subcellularLocation>
        <location evidence="1">Cell membrane</location>
        <topology evidence="1">Multi-pass membrane protein</topology>
    </subcellularLocation>
</comment>
<evidence type="ECO:0000259" key="9">
    <source>
        <dbReference type="Pfam" id="PF13231"/>
    </source>
</evidence>
<feature type="transmembrane region" description="Helical" evidence="8">
    <location>
        <begin position="154"/>
        <end position="172"/>
    </location>
</feature>
<keyword evidence="11" id="KW-1185">Reference proteome</keyword>
<evidence type="ECO:0000256" key="7">
    <source>
        <dbReference type="ARBA" id="ARBA00023136"/>
    </source>
</evidence>
<feature type="transmembrane region" description="Helical" evidence="8">
    <location>
        <begin position="304"/>
        <end position="325"/>
    </location>
</feature>
<feature type="transmembrane region" description="Helical" evidence="8">
    <location>
        <begin position="360"/>
        <end position="381"/>
    </location>
</feature>
<dbReference type="Pfam" id="PF13231">
    <property type="entry name" value="PMT_2"/>
    <property type="match status" value="1"/>
</dbReference>
<evidence type="ECO:0000313" key="11">
    <source>
        <dbReference type="Proteomes" id="UP000248706"/>
    </source>
</evidence>
<feature type="transmembrane region" description="Helical" evidence="8">
    <location>
        <begin position="53"/>
        <end position="75"/>
    </location>
</feature>
<dbReference type="OrthoDB" id="142609at2"/>
<dbReference type="PANTHER" id="PTHR33908">
    <property type="entry name" value="MANNOSYLTRANSFERASE YKCB-RELATED"/>
    <property type="match status" value="1"/>
</dbReference>
<keyword evidence="5 8" id="KW-0812">Transmembrane</keyword>
<feature type="transmembrane region" description="Helical" evidence="8">
    <location>
        <begin position="178"/>
        <end position="195"/>
    </location>
</feature>
<feature type="transmembrane region" description="Helical" evidence="8">
    <location>
        <begin position="252"/>
        <end position="273"/>
    </location>
</feature>
<dbReference type="InterPro" id="IPR038731">
    <property type="entry name" value="RgtA/B/C-like"/>
</dbReference>
<gene>
    <name evidence="10" type="ORF">A4R35_20955</name>
</gene>
<dbReference type="InterPro" id="IPR050297">
    <property type="entry name" value="LipidA_mod_glycosyltrf_83"/>
</dbReference>
<keyword evidence="6 8" id="KW-1133">Transmembrane helix</keyword>
<comment type="caution">
    <text evidence="10">The sequence shown here is derived from an EMBL/GenBank/DDBJ whole genome shotgun (WGS) entry which is preliminary data.</text>
</comment>